<accession>A0A4R7TDE3</accession>
<comment type="caution">
    <text evidence="2">The sequence shown here is derived from an EMBL/GenBank/DDBJ whole genome shotgun (WGS) entry which is preliminary data.</text>
</comment>
<proteinExistence type="predicted"/>
<keyword evidence="1" id="KW-0472">Membrane</keyword>
<sequence length="368" mass="39171">MRLDQLTLAIDLALLGLGLALTGALVHWHGWLAHTFGILLIVIGAVLCLVDGVRLLGWRTLIWPRSLRLDEQGISDDTKKGRGFRVDWADLKALGVIDDSARPGLLLVFFPQTRRPDLSPYAGFAPADWPQPVASPIPRRTGVVEAIVAGTPANWQKHENGPGWAALIVAPGERAEAIPSPRPARPQQRIDVGTELAWQALVGGALAGLLGVLAYLAAFDVLAATGATATFLLVGTPFLLIGLATLLSIPVVVRRRWVVIDEEAFTWADPAGTSFTIGWNELASASLEIVTVPSASLSRHAVHLCLVPADETEFAARHPELSRNDGRYVLRLGDVVGPAKAIAAACQNSAPSGLWQGVAERTGTLGIT</sequence>
<keyword evidence="1" id="KW-0812">Transmembrane</keyword>
<dbReference type="AlphaFoldDB" id="A0A4R7TDE3"/>
<evidence type="ECO:0000313" key="2">
    <source>
        <dbReference type="EMBL" id="TDU89378.1"/>
    </source>
</evidence>
<dbReference type="EMBL" id="SOCE01000001">
    <property type="protein sequence ID" value="TDU89378.1"/>
    <property type="molecule type" value="Genomic_DNA"/>
</dbReference>
<feature type="transmembrane region" description="Helical" evidence="1">
    <location>
        <begin position="12"/>
        <end position="30"/>
    </location>
</feature>
<dbReference type="Proteomes" id="UP000295151">
    <property type="component" value="Unassembled WGS sequence"/>
</dbReference>
<feature type="transmembrane region" description="Helical" evidence="1">
    <location>
        <begin position="196"/>
        <end position="218"/>
    </location>
</feature>
<feature type="transmembrane region" description="Helical" evidence="1">
    <location>
        <begin position="230"/>
        <end position="253"/>
    </location>
</feature>
<keyword evidence="3" id="KW-1185">Reference proteome</keyword>
<keyword evidence="1" id="KW-1133">Transmembrane helix</keyword>
<reference evidence="2 3" key="1">
    <citation type="submission" date="2019-03" db="EMBL/GenBank/DDBJ databases">
        <title>Genomic Encyclopedia of Type Strains, Phase III (KMG-III): the genomes of soil and plant-associated and newly described type strains.</title>
        <authorList>
            <person name="Whitman W."/>
        </authorList>
    </citation>
    <scope>NUCLEOTIDE SEQUENCE [LARGE SCALE GENOMIC DNA]</scope>
    <source>
        <strain evidence="2 3">VKM Ac-2575</strain>
    </source>
</reference>
<name>A0A4R7TDE3_9ACTN</name>
<protein>
    <submittedName>
        <fullName evidence="2">Uncharacterized protein</fullName>
    </submittedName>
</protein>
<evidence type="ECO:0000256" key="1">
    <source>
        <dbReference type="SAM" id="Phobius"/>
    </source>
</evidence>
<gene>
    <name evidence="2" type="ORF">EV138_2943</name>
</gene>
<evidence type="ECO:0000313" key="3">
    <source>
        <dbReference type="Proteomes" id="UP000295151"/>
    </source>
</evidence>
<organism evidence="2 3">
    <name type="scientific">Kribbella voronezhensis</name>
    <dbReference type="NCBI Taxonomy" id="2512212"/>
    <lineage>
        <taxon>Bacteria</taxon>
        <taxon>Bacillati</taxon>
        <taxon>Actinomycetota</taxon>
        <taxon>Actinomycetes</taxon>
        <taxon>Propionibacteriales</taxon>
        <taxon>Kribbellaceae</taxon>
        <taxon>Kribbella</taxon>
    </lineage>
</organism>
<feature type="transmembrane region" description="Helical" evidence="1">
    <location>
        <begin position="36"/>
        <end position="57"/>
    </location>
</feature>